<name>A0A6N7Q4K4_9XANT</name>
<proteinExistence type="predicted"/>
<dbReference type="EMBL" id="WJPN01000001">
    <property type="protein sequence ID" value="MRG98849.1"/>
    <property type="molecule type" value="Genomic_DNA"/>
</dbReference>
<accession>A0A6N7Q4K4</accession>
<sequence length="84" mass="9600">MRQHRYDPSTLSGAIKLRAWDRGVPLTKLAPLVGMRPDSLRQRLSKTRGKRSLQPWQVSALARALGLDEQHLHRLAAKHEGWKV</sequence>
<protein>
    <recommendedName>
        <fullName evidence="5">XRE family transcriptional regulator</fullName>
    </recommendedName>
</protein>
<comment type="caution">
    <text evidence="1">The sequence shown here is derived from an EMBL/GenBank/DDBJ whole genome shotgun (WGS) entry which is preliminary data.</text>
</comment>
<reference evidence="2" key="2">
    <citation type="journal article" date="2020" name="Plant Dis.">
        <title>A Grain Rot of Rice in Iran Caused by a Xanthomonas Strain Closely Related to X. sacchari.</title>
        <authorList>
            <person name="Mirghasempour S.A."/>
            <person name="Huang S."/>
            <person name="Studholme D.J."/>
            <person name="Brady C.L."/>
        </authorList>
    </citation>
    <scope>NUCLEOTIDE SEQUENCE</scope>
    <source>
        <strain evidence="2">SAM114</strain>
    </source>
</reference>
<evidence type="ECO:0000313" key="4">
    <source>
        <dbReference type="Proteomes" id="UP000439314"/>
    </source>
</evidence>
<organism evidence="1 4">
    <name type="scientific">Xanthomonas sontii</name>
    <dbReference type="NCBI Taxonomy" id="2650745"/>
    <lineage>
        <taxon>Bacteria</taxon>
        <taxon>Pseudomonadati</taxon>
        <taxon>Pseudomonadota</taxon>
        <taxon>Gammaproteobacteria</taxon>
        <taxon>Lysobacterales</taxon>
        <taxon>Lysobacteraceae</taxon>
        <taxon>Xanthomonas</taxon>
    </lineage>
</organism>
<dbReference type="Proteomes" id="UP000439314">
    <property type="component" value="Unassembled WGS sequence"/>
</dbReference>
<evidence type="ECO:0000313" key="2">
    <source>
        <dbReference type="EMBL" id="MRH73360.1"/>
    </source>
</evidence>
<evidence type="ECO:0000313" key="1">
    <source>
        <dbReference type="EMBL" id="MRG98849.1"/>
    </source>
</evidence>
<reference evidence="3 4" key="1">
    <citation type="submission" date="2019-11" db="EMBL/GenBank/DDBJ databases">
        <title>First report of rice panicle blight caused by Xanthomonas sp. in Iran.</title>
        <authorList>
            <person name="Mirghasempour S.A."/>
            <person name="Huang S."/>
            <person name="Brady C.L."/>
            <person name="Studholme D.J."/>
        </authorList>
    </citation>
    <scope>NUCLEOTIDE SEQUENCE [LARGE SCALE GENOMIC DNA]</scope>
    <source>
        <strain evidence="1 4">ASD011</strain>
        <strain evidence="3">SAM114</strain>
    </source>
</reference>
<dbReference type="Proteomes" id="UP000437931">
    <property type="component" value="Unassembled WGS sequence"/>
</dbReference>
<keyword evidence="3" id="KW-1185">Reference proteome</keyword>
<dbReference type="AlphaFoldDB" id="A0A6N7Q4K4"/>
<gene>
    <name evidence="1" type="ORF">GIY21_00920</name>
    <name evidence="2" type="ORF">GIY22_01850</name>
</gene>
<dbReference type="EMBL" id="WJPM01000001">
    <property type="protein sequence ID" value="MRH73360.1"/>
    <property type="molecule type" value="Genomic_DNA"/>
</dbReference>
<evidence type="ECO:0000313" key="3">
    <source>
        <dbReference type="Proteomes" id="UP000437931"/>
    </source>
</evidence>
<evidence type="ECO:0008006" key="5">
    <source>
        <dbReference type="Google" id="ProtNLM"/>
    </source>
</evidence>